<dbReference type="InterPro" id="IPR000014">
    <property type="entry name" value="PAS"/>
</dbReference>
<dbReference type="CDD" id="cd00082">
    <property type="entry name" value="HisKA"/>
    <property type="match status" value="1"/>
</dbReference>
<dbReference type="InterPro" id="IPR013656">
    <property type="entry name" value="PAS_4"/>
</dbReference>
<dbReference type="SMART" id="SM00388">
    <property type="entry name" value="HisKA"/>
    <property type="match status" value="1"/>
</dbReference>
<dbReference type="Pfam" id="PF01590">
    <property type="entry name" value="GAF"/>
    <property type="match status" value="1"/>
</dbReference>
<dbReference type="PROSITE" id="PS50109">
    <property type="entry name" value="HIS_KIN"/>
    <property type="match status" value="1"/>
</dbReference>
<dbReference type="Pfam" id="PF02518">
    <property type="entry name" value="HATPase_c"/>
    <property type="match status" value="1"/>
</dbReference>
<dbReference type="SUPFAM" id="SSF47384">
    <property type="entry name" value="Homodimeric domain of signal transducing histidine kinase"/>
    <property type="match status" value="1"/>
</dbReference>
<dbReference type="InterPro" id="IPR003661">
    <property type="entry name" value="HisK_dim/P_dom"/>
</dbReference>
<dbReference type="InterPro" id="IPR003594">
    <property type="entry name" value="HATPase_dom"/>
</dbReference>
<dbReference type="SMART" id="SM00065">
    <property type="entry name" value="GAF"/>
    <property type="match status" value="1"/>
</dbReference>
<dbReference type="InterPro" id="IPR053159">
    <property type="entry name" value="Hybrid_Histidine_Kinase"/>
</dbReference>
<dbReference type="GO" id="GO:0005524">
    <property type="term" value="F:ATP binding"/>
    <property type="evidence" value="ECO:0007669"/>
    <property type="project" value="InterPro"/>
</dbReference>
<dbReference type="InterPro" id="IPR011009">
    <property type="entry name" value="Kinase-like_dom_sf"/>
</dbReference>
<keyword evidence="5" id="KW-0902">Two-component regulatory system</keyword>
<dbReference type="InterPro" id="IPR003018">
    <property type="entry name" value="GAF"/>
</dbReference>
<dbReference type="Gene3D" id="1.10.287.130">
    <property type="match status" value="1"/>
</dbReference>
<dbReference type="PRINTS" id="PR00344">
    <property type="entry name" value="BCTRLSENSOR"/>
</dbReference>
<evidence type="ECO:0000256" key="5">
    <source>
        <dbReference type="ARBA" id="ARBA00023012"/>
    </source>
</evidence>
<keyword evidence="4" id="KW-0418">Kinase</keyword>
<dbReference type="InterPro" id="IPR029016">
    <property type="entry name" value="GAF-like_dom_sf"/>
</dbReference>
<keyword evidence="10" id="KW-1185">Reference proteome</keyword>
<evidence type="ECO:0000259" key="7">
    <source>
        <dbReference type="PROSITE" id="PS50011"/>
    </source>
</evidence>
<dbReference type="InterPro" id="IPR041664">
    <property type="entry name" value="AAA_16"/>
</dbReference>
<keyword evidence="3" id="KW-0597">Phosphoprotein</keyword>
<dbReference type="InterPro" id="IPR005467">
    <property type="entry name" value="His_kinase_dom"/>
</dbReference>
<dbReference type="InterPro" id="IPR036097">
    <property type="entry name" value="HisK_dim/P_sf"/>
</dbReference>
<dbReference type="InterPro" id="IPR000719">
    <property type="entry name" value="Prot_kinase_dom"/>
</dbReference>
<comment type="catalytic activity">
    <reaction evidence="1">
        <text>ATP + protein L-histidine = ADP + protein N-phospho-L-histidine.</text>
        <dbReference type="EC" id="2.7.13.3"/>
    </reaction>
</comment>
<dbReference type="Gene3D" id="3.40.50.300">
    <property type="entry name" value="P-loop containing nucleotide triphosphate hydrolases"/>
    <property type="match status" value="1"/>
</dbReference>
<comment type="caution">
    <text evidence="9">The sequence shown here is derived from an EMBL/GenBank/DDBJ whole genome shotgun (WGS) entry which is preliminary data.</text>
</comment>
<gene>
    <name evidence="9" type="ORF">FEV09_09165</name>
</gene>
<evidence type="ECO:0000259" key="8">
    <source>
        <dbReference type="PROSITE" id="PS50109"/>
    </source>
</evidence>
<dbReference type="EC" id="2.7.13.3" evidence="2"/>
<feature type="coiled-coil region" evidence="6">
    <location>
        <begin position="1659"/>
        <end position="1693"/>
    </location>
</feature>
<dbReference type="PANTHER" id="PTHR43642">
    <property type="entry name" value="HYBRID SIGNAL TRANSDUCTION HISTIDINE KINASE G"/>
    <property type="match status" value="1"/>
</dbReference>
<evidence type="ECO:0000256" key="2">
    <source>
        <dbReference type="ARBA" id="ARBA00012438"/>
    </source>
</evidence>
<accession>A0A9X4RLA2</accession>
<keyword evidence="4" id="KW-0808">Transferase</keyword>
<dbReference type="InterPro" id="IPR004358">
    <property type="entry name" value="Sig_transdc_His_kin-like_C"/>
</dbReference>
<dbReference type="Pfam" id="PF13191">
    <property type="entry name" value="AAA_16"/>
    <property type="match status" value="1"/>
</dbReference>
<dbReference type="InterPro" id="IPR008271">
    <property type="entry name" value="Ser/Thr_kinase_AS"/>
</dbReference>
<dbReference type="CDD" id="cd14014">
    <property type="entry name" value="STKc_PknB_like"/>
    <property type="match status" value="1"/>
</dbReference>
<evidence type="ECO:0000256" key="3">
    <source>
        <dbReference type="ARBA" id="ARBA00022553"/>
    </source>
</evidence>
<dbReference type="Gene3D" id="3.30.450.40">
    <property type="match status" value="1"/>
</dbReference>
<dbReference type="SMART" id="SM00220">
    <property type="entry name" value="S_TKc"/>
    <property type="match status" value="1"/>
</dbReference>
<dbReference type="SUPFAM" id="SSF55781">
    <property type="entry name" value="GAF domain-like"/>
    <property type="match status" value="1"/>
</dbReference>
<dbReference type="Pfam" id="PF08448">
    <property type="entry name" value="PAS_4"/>
    <property type="match status" value="1"/>
</dbReference>
<dbReference type="SUPFAM" id="SSF55785">
    <property type="entry name" value="PYP-like sensor domain (PAS domain)"/>
    <property type="match status" value="1"/>
</dbReference>
<proteinExistence type="predicted"/>
<feature type="domain" description="Histidine kinase" evidence="8">
    <location>
        <begin position="1702"/>
        <end position="1959"/>
    </location>
</feature>
<dbReference type="Gene3D" id="3.30.200.20">
    <property type="entry name" value="Phosphorylase Kinase, domain 1"/>
    <property type="match status" value="1"/>
</dbReference>
<organism evidence="9 10">
    <name type="scientific">Pseudanabaena catenata USMAC16</name>
    <dbReference type="NCBI Taxonomy" id="1855837"/>
    <lineage>
        <taxon>Bacteria</taxon>
        <taxon>Bacillati</taxon>
        <taxon>Cyanobacteriota</taxon>
        <taxon>Cyanophyceae</taxon>
        <taxon>Pseudanabaenales</taxon>
        <taxon>Pseudanabaenaceae</taxon>
        <taxon>Pseudanabaena</taxon>
    </lineage>
</organism>
<dbReference type="SMART" id="SM00387">
    <property type="entry name" value="HATPase_c"/>
    <property type="match status" value="1"/>
</dbReference>
<dbReference type="NCBIfam" id="TIGR00229">
    <property type="entry name" value="sensory_box"/>
    <property type="match status" value="1"/>
</dbReference>
<dbReference type="RefSeq" id="WP_009626818.1">
    <property type="nucleotide sequence ID" value="NZ_VBTY01000061.1"/>
</dbReference>
<dbReference type="EMBL" id="VBTY01000061">
    <property type="protein sequence ID" value="MDG3494729.1"/>
    <property type="molecule type" value="Genomic_DNA"/>
</dbReference>
<dbReference type="Gene3D" id="3.30.450.20">
    <property type="entry name" value="PAS domain"/>
    <property type="match status" value="1"/>
</dbReference>
<dbReference type="SUPFAM" id="SSF55874">
    <property type="entry name" value="ATPase domain of HSP90 chaperone/DNA topoisomerase II/histidine kinase"/>
    <property type="match status" value="1"/>
</dbReference>
<dbReference type="InterPro" id="IPR035965">
    <property type="entry name" value="PAS-like_dom_sf"/>
</dbReference>
<evidence type="ECO:0000256" key="1">
    <source>
        <dbReference type="ARBA" id="ARBA00000085"/>
    </source>
</evidence>
<evidence type="ECO:0000313" key="9">
    <source>
        <dbReference type="EMBL" id="MDG3494729.1"/>
    </source>
</evidence>
<dbReference type="PROSITE" id="PS50011">
    <property type="entry name" value="PROTEIN_KINASE_DOM"/>
    <property type="match status" value="1"/>
</dbReference>
<dbReference type="SUPFAM" id="SSF52540">
    <property type="entry name" value="P-loop containing nucleoside triphosphate hydrolases"/>
    <property type="match status" value="1"/>
</dbReference>
<dbReference type="InterPro" id="IPR027417">
    <property type="entry name" value="P-loop_NTPase"/>
</dbReference>
<protein>
    <recommendedName>
        <fullName evidence="2">histidine kinase</fullName>
        <ecNumber evidence="2">2.7.13.3</ecNumber>
    </recommendedName>
</protein>
<dbReference type="InterPro" id="IPR036890">
    <property type="entry name" value="HATPase_C_sf"/>
</dbReference>
<dbReference type="Gene3D" id="1.10.510.10">
    <property type="entry name" value="Transferase(Phosphotransferase) domain 1"/>
    <property type="match status" value="1"/>
</dbReference>
<dbReference type="Gene3D" id="3.30.565.10">
    <property type="entry name" value="Histidine kinase-like ATPase, C-terminal domain"/>
    <property type="match status" value="1"/>
</dbReference>
<evidence type="ECO:0000256" key="6">
    <source>
        <dbReference type="SAM" id="Coils"/>
    </source>
</evidence>
<dbReference type="SUPFAM" id="SSF56112">
    <property type="entry name" value="Protein kinase-like (PK-like)"/>
    <property type="match status" value="1"/>
</dbReference>
<reference evidence="9" key="1">
    <citation type="submission" date="2019-05" db="EMBL/GenBank/DDBJ databases">
        <title>Whole genome sequencing of Pseudanabaena catenata USMAC16.</title>
        <authorList>
            <person name="Khan Z."/>
            <person name="Omar W.M."/>
            <person name="Convey P."/>
            <person name="Merican F."/>
            <person name="Najimudin N."/>
        </authorList>
    </citation>
    <scope>NUCLEOTIDE SEQUENCE</scope>
    <source>
        <strain evidence="9">USMAC16</strain>
    </source>
</reference>
<feature type="domain" description="Protein kinase" evidence="7">
    <location>
        <begin position="18"/>
        <end position="285"/>
    </location>
</feature>
<keyword evidence="6" id="KW-0175">Coiled coil</keyword>
<dbReference type="PANTHER" id="PTHR43642:SF1">
    <property type="entry name" value="HYBRID SIGNAL TRANSDUCTION HISTIDINE KINASE G"/>
    <property type="match status" value="1"/>
</dbReference>
<evidence type="ECO:0000313" key="10">
    <source>
        <dbReference type="Proteomes" id="UP001152872"/>
    </source>
</evidence>
<sequence>MSLIASHNFHKFPQLAGYTIAEQIYNGSRTSVYRAIDDSNGRSVIVKLLQQDYPSFNELLKFRNQYTIAKKLDVSGIVRPYSLESCGNSYAIVMEDFGGISLQQHIQKQPLSLAEKLEIAIQITQILDELHQSCVIHKDIKPANILIHPETNQIKLIDFSIASLLPKETPEIKNPNGLEGTLAYIAPEQTGRMNRGIDYRTDFYSFGVTLYELFARQRPFGSFDPMELVHCHLAKIPPTIHQICPEIPVVLSDIVDKLMAKNAEERYQSASGLKYDLQLCLHQLQKFGEISNFAIGKRDIGDRFLIPEKLYGRESEVNLLLESFDHVANGATELMLVKGFSGIGKTAVVNEVHKPIVRQRGYFIKGKFDQFNRNIPFSAFVQAFRDLIGQLMGESDFQLQAWKTRLLEAVGENGQIIIDVIPELERIMGTQSPAPELTGAAAQNRFNSLLQKFIHVFAKPEHPLVLFLDDLQWADSASLNLIRVLMEDLETGYLFVIGAYRDNEVSTAHPLMLTLDAVSKTHIATSTIALQPLDQNSLNRLVADTLHCQEELAQPLTELLMQKTQGNPFFATQFLRALYQDGAIAFNANASHWQCDIAEVRNAALKNDVVEFMALQLQKLPITTQAILKLAACMGAQFDLDTLAIVAEQSSESVAGLLWVALQEGLILPQSEIYKFYLEESDMSQSVNQPAFKETLNYRFLHDRVQQAAYSLIPDDQKQKTHLTIGRLLQKNLSSLEQEENLFEILSHLNASSSLITDPAEKRELVHLNFAGCKRAKASTAYSAAVRYVSEAINLLPSDSWQTDHQLTLQIYETAAETAYLNIEFTAALQLIDTILQECDRQIDRTLAYDLSVQIYIAQDLQLKAIETGLDALKSLGVSLVDLTNWQDHLPQLPSEEGLITKPQMTDPVYLAALQILITITPPTHHVKPELFPAVVLTMVDLCDREGYSELAAYAYGIYGLLLCAVIGDLDAAHQSGKVALSLLEQYQARELRTKVNMLFAVFVCACKEAGNATLPLLTQGIEVGLEVADIEYVSYCIMAYFTHLFLIGKPLESLQEAQAKYMPILEQFKQEHCIEYSKIWLRINDKFINADINADINANINTNGSVAIDPREAEVLQRFENTHNHQCLFAFHLSRLIFDYTLGNYAIALDHAVKATASQDAAFGFLLTAAHTFYHSLASLASSSLGGIVPKATELELAIANQQKLQHLANHAPSNYLHKYELVSAEILRIQGEKALAMDFYDRAIAGAKANGYMQEDALANELAAKFYLDWGKEKIAAIYMQEAYYGYTRWGAKAKVEDLERRYPHLLQVILQQAVSPIMRIEPLSTIAIPDISIHASIDPSSSSTSMNAMMDFAALLKASQSISGTIEIDQLLHELTQVVLQNSGGDRCALILPNSQGEWQVAAIATPEAIELVSEALDGNVNVPVKLIQYVKNTKTFVAVDDCKTSLPVIGKYLTREQPKSLLCFPLLNQAKLIGILYLENRATSGVFTLDRVELLNFICSQAAISLENANLYRQEQITSLRLANLNAQLELQLVQIAESEAQKRAIIQAIPDMIFQVNRDGVYLDYSESSEVNALKSPNPSAQAEPIGKSLADYLSPELYQQKMRDIELVLKTGEMHVYNQVLTIDGKPQYEEVRVVPMGNTENVLFTIRNVTEQKQAEDLIQQKSLELEQALKELQESQLLIVQSEKMSALGNLVAGVAHEINNPVGSIVGNVSAAQSYINDLLGLIDLYSAKFPDPGAEILEELESIDIEYVREDLPNLIRAMKNGGDRIRAISNSLRTFSRADTDTMQIFDIHEGIDSTILILRHRLKANEQRPAIGVITEYGRVPALKCFPGQLNQVFMNILANAIDALDEASQNLSYVEIEANPNRITVQTMVLDNHVKITISDNGKGMSEEVKAKIFDHLFTTKGVGKGTGLGLAIAKQIIIEKHGGSIDVSSIIGRGTIFSILLPLRR</sequence>
<dbReference type="Proteomes" id="UP001152872">
    <property type="component" value="Unassembled WGS sequence"/>
</dbReference>
<name>A0A9X4RLA2_9CYAN</name>
<dbReference type="GO" id="GO:0000155">
    <property type="term" value="F:phosphorelay sensor kinase activity"/>
    <property type="evidence" value="ECO:0007669"/>
    <property type="project" value="InterPro"/>
</dbReference>
<dbReference type="Pfam" id="PF00069">
    <property type="entry name" value="Pkinase"/>
    <property type="match status" value="1"/>
</dbReference>
<dbReference type="PROSITE" id="PS00108">
    <property type="entry name" value="PROTEIN_KINASE_ST"/>
    <property type="match status" value="1"/>
</dbReference>
<evidence type="ECO:0000256" key="4">
    <source>
        <dbReference type="ARBA" id="ARBA00022777"/>
    </source>
</evidence>